<gene>
    <name evidence="5" type="ORF">CL2_30880</name>
</gene>
<comment type="similarity">
    <text evidence="1">Belongs to the type-I restriction system S methylase family.</text>
</comment>
<dbReference type="RefSeq" id="WP_015530886.1">
    <property type="nucleotide sequence ID" value="NC_021016.1"/>
</dbReference>
<keyword evidence="5" id="KW-0540">Nuclease</keyword>
<dbReference type="PATRIC" id="fig|245018.3.peg.487"/>
<evidence type="ECO:0000313" key="6">
    <source>
        <dbReference type="Proteomes" id="UP000008960"/>
    </source>
</evidence>
<proteinExistence type="inferred from homology"/>
<dbReference type="PANTHER" id="PTHR30408:SF12">
    <property type="entry name" value="TYPE I RESTRICTION ENZYME MJAVIII SPECIFICITY SUBUNIT"/>
    <property type="match status" value="1"/>
</dbReference>
<dbReference type="InterPro" id="IPR052021">
    <property type="entry name" value="Type-I_RS_S_subunit"/>
</dbReference>
<evidence type="ECO:0000313" key="5">
    <source>
        <dbReference type="EMBL" id="CBL39851.1"/>
    </source>
</evidence>
<dbReference type="REBASE" id="32122">
    <property type="entry name" value="S2.AhaSSC2ORF30830P"/>
</dbReference>
<dbReference type="InterPro" id="IPR044946">
    <property type="entry name" value="Restrct_endonuc_typeI_TRD_sf"/>
</dbReference>
<dbReference type="AlphaFoldDB" id="D4MWT5"/>
<sequence>MEKLKYTRVEECCEILDSMRIPITASDRKEGKYPYYGANGIQDYVNDYIFDDELVLLAEDGGNFGSKEKPIAYRVSGKCWVNNHAHVLKPKEEIDVDYLCYSLMFYKVDGMINGATRKKLTQTAMKKMKIPLRNIVEQKKIVQQLNKIIEIREKAKKELNLLDNLIQARFVELFGDAVYNDKKWETDTVKNLCKEIYGGGTPSKAHPEYYKDGDIPWVSAKDMKTDVLKDSQIKINQLGVDNSTARLVPVNSVIMVIRSGILKHTLPVAVNKVPITVNQDLKVFIPGERILTRFLAVQFKMQEKDILSGVRAVTADNIEFNSLKQRRMIVPPIDLQQKYLMFLERIDKSKFVIHKFLYCTTHNTKSIIKPRPNTKESGKIRGRETTCRRILTF</sequence>
<evidence type="ECO:0000256" key="1">
    <source>
        <dbReference type="ARBA" id="ARBA00010923"/>
    </source>
</evidence>
<dbReference type="SUPFAM" id="SSF116734">
    <property type="entry name" value="DNA methylase specificity domain"/>
    <property type="match status" value="2"/>
</dbReference>
<keyword evidence="3" id="KW-0238">DNA-binding</keyword>
<reference evidence="5 6" key="2">
    <citation type="submission" date="2010-03" db="EMBL/GenBank/DDBJ databases">
        <authorList>
            <person name="Pajon A."/>
        </authorList>
    </citation>
    <scope>NUCLEOTIDE SEQUENCE [LARGE SCALE GENOMIC DNA]</scope>
    <source>
        <strain evidence="5 6">SSC/2</strain>
    </source>
</reference>
<name>D4MWT5_ANAHA</name>
<reference evidence="5 6" key="1">
    <citation type="submission" date="2010-03" db="EMBL/GenBank/DDBJ databases">
        <title>The genome sequence of Clostridiales sp. SSC/2.</title>
        <authorList>
            <consortium name="metaHIT consortium -- http://www.metahit.eu/"/>
            <person name="Pajon A."/>
            <person name="Turner K."/>
            <person name="Parkhill J."/>
            <person name="Duncan S."/>
            <person name="Flint H."/>
        </authorList>
    </citation>
    <scope>NUCLEOTIDE SEQUENCE [LARGE SCALE GENOMIC DNA]</scope>
    <source>
        <strain evidence="5 6">SSC/2</strain>
    </source>
</reference>
<dbReference type="Pfam" id="PF01420">
    <property type="entry name" value="Methylase_S"/>
    <property type="match status" value="2"/>
</dbReference>
<dbReference type="KEGG" id="bprl:CL2_30880"/>
<keyword evidence="5" id="KW-0378">Hydrolase</keyword>
<feature type="domain" description="Type I restriction modification DNA specificity" evidence="4">
    <location>
        <begin position="182"/>
        <end position="354"/>
    </location>
</feature>
<organism evidence="5 6">
    <name type="scientific">Anaerostipes hadrus</name>
    <dbReference type="NCBI Taxonomy" id="649756"/>
    <lineage>
        <taxon>Bacteria</taxon>
        <taxon>Bacillati</taxon>
        <taxon>Bacillota</taxon>
        <taxon>Clostridia</taxon>
        <taxon>Lachnospirales</taxon>
        <taxon>Lachnospiraceae</taxon>
        <taxon>Anaerostipes</taxon>
    </lineage>
</organism>
<dbReference type="EC" id="3.1.21.3" evidence="5"/>
<dbReference type="EMBL" id="FP929061">
    <property type="protein sequence ID" value="CBL39851.1"/>
    <property type="molecule type" value="Genomic_DNA"/>
</dbReference>
<evidence type="ECO:0000259" key="4">
    <source>
        <dbReference type="Pfam" id="PF01420"/>
    </source>
</evidence>
<dbReference type="PANTHER" id="PTHR30408">
    <property type="entry name" value="TYPE-1 RESTRICTION ENZYME ECOKI SPECIFICITY PROTEIN"/>
    <property type="match status" value="1"/>
</dbReference>
<protein>
    <submittedName>
        <fullName evidence="5">Restriction endonuclease S subunits</fullName>
        <ecNumber evidence="5">3.1.21.3</ecNumber>
    </submittedName>
</protein>
<dbReference type="Gene3D" id="3.90.220.20">
    <property type="entry name" value="DNA methylase specificity domains"/>
    <property type="match status" value="2"/>
</dbReference>
<dbReference type="GO" id="GO:0009307">
    <property type="term" value="P:DNA restriction-modification system"/>
    <property type="evidence" value="ECO:0007669"/>
    <property type="project" value="UniProtKB-KW"/>
</dbReference>
<dbReference type="InterPro" id="IPR000055">
    <property type="entry name" value="Restrct_endonuc_typeI_TRD"/>
</dbReference>
<dbReference type="GO" id="GO:0009035">
    <property type="term" value="F:type I site-specific deoxyribonuclease activity"/>
    <property type="evidence" value="ECO:0007669"/>
    <property type="project" value="UniProtKB-EC"/>
</dbReference>
<keyword evidence="5" id="KW-0255">Endonuclease</keyword>
<accession>D4MWT5</accession>
<dbReference type="Proteomes" id="UP000008960">
    <property type="component" value="Chromosome"/>
</dbReference>
<keyword evidence="2" id="KW-0680">Restriction system</keyword>
<dbReference type="GO" id="GO:0003677">
    <property type="term" value="F:DNA binding"/>
    <property type="evidence" value="ECO:0007669"/>
    <property type="project" value="UniProtKB-KW"/>
</dbReference>
<dbReference type="CDD" id="cd17249">
    <property type="entry name" value="RMtype1_S_EcoR124I-TRD2-CR2_like"/>
    <property type="match status" value="1"/>
</dbReference>
<dbReference type="CDD" id="cd17262">
    <property type="entry name" value="RMtype1_S_Aco12261I-TRD2-CR2"/>
    <property type="match status" value="1"/>
</dbReference>
<evidence type="ECO:0000256" key="3">
    <source>
        <dbReference type="ARBA" id="ARBA00023125"/>
    </source>
</evidence>
<feature type="domain" description="Type I restriction modification DNA specificity" evidence="4">
    <location>
        <begin position="2"/>
        <end position="159"/>
    </location>
</feature>
<evidence type="ECO:0000256" key="2">
    <source>
        <dbReference type="ARBA" id="ARBA00022747"/>
    </source>
</evidence>